<evidence type="ECO:0000256" key="8">
    <source>
        <dbReference type="ARBA" id="ARBA00048109"/>
    </source>
</evidence>
<dbReference type="EMBL" id="BAAALG010000002">
    <property type="protein sequence ID" value="GAA1092519.1"/>
    <property type="molecule type" value="Genomic_DNA"/>
</dbReference>
<dbReference type="Gene3D" id="3.40.50.1820">
    <property type="entry name" value="alpha/beta hydrolase"/>
    <property type="match status" value="1"/>
</dbReference>
<comment type="catalytic activity">
    <reaction evidence="8">
        <text>an acyl-CoA + a 1,2-diacyl-sn-glycerol = a triacyl-sn-glycerol + CoA</text>
        <dbReference type="Rhea" id="RHEA:10868"/>
        <dbReference type="ChEBI" id="CHEBI:17815"/>
        <dbReference type="ChEBI" id="CHEBI:57287"/>
        <dbReference type="ChEBI" id="CHEBI:58342"/>
        <dbReference type="ChEBI" id="CHEBI:64615"/>
        <dbReference type="EC" id="2.3.1.20"/>
    </reaction>
</comment>
<comment type="caution">
    <text evidence="9">The sequence shown here is derived from an EMBL/GenBank/DDBJ whole genome shotgun (WGS) entry which is preliminary data.</text>
</comment>
<dbReference type="EC" id="2.3.1.20" evidence="4"/>
<dbReference type="Pfam" id="PF00756">
    <property type="entry name" value="Esterase"/>
    <property type="match status" value="1"/>
</dbReference>
<evidence type="ECO:0000256" key="2">
    <source>
        <dbReference type="ARBA" id="ARBA00005874"/>
    </source>
</evidence>
<keyword evidence="10" id="KW-1185">Reference proteome</keyword>
<evidence type="ECO:0000256" key="1">
    <source>
        <dbReference type="ARBA" id="ARBA00000697"/>
    </source>
</evidence>
<proteinExistence type="inferred from homology"/>
<evidence type="ECO:0000256" key="5">
    <source>
        <dbReference type="ARBA" id="ARBA00022679"/>
    </source>
</evidence>
<dbReference type="PANTHER" id="PTHR48098:SF1">
    <property type="entry name" value="DIACYLGLYCEROL ACYLTRANSFERASE_MYCOLYLTRANSFERASE AG85A"/>
    <property type="match status" value="1"/>
</dbReference>
<keyword evidence="6" id="KW-0012">Acyltransferase</keyword>
<dbReference type="Proteomes" id="UP001501581">
    <property type="component" value="Unassembled WGS sequence"/>
</dbReference>
<evidence type="ECO:0000256" key="7">
    <source>
        <dbReference type="ARBA" id="ARBA00032572"/>
    </source>
</evidence>
<dbReference type="PANTHER" id="PTHR48098">
    <property type="entry name" value="ENTEROCHELIN ESTERASE-RELATED"/>
    <property type="match status" value="1"/>
</dbReference>
<evidence type="ECO:0000313" key="9">
    <source>
        <dbReference type="EMBL" id="GAA1092519.1"/>
    </source>
</evidence>
<organism evidence="9 10">
    <name type="scientific">Nocardioides dubius</name>
    <dbReference type="NCBI Taxonomy" id="317019"/>
    <lineage>
        <taxon>Bacteria</taxon>
        <taxon>Bacillati</taxon>
        <taxon>Actinomycetota</taxon>
        <taxon>Actinomycetes</taxon>
        <taxon>Propionibacteriales</taxon>
        <taxon>Nocardioidaceae</taxon>
        <taxon>Nocardioides</taxon>
    </lineage>
</organism>
<comment type="catalytic activity">
    <reaction evidence="1">
        <text>2 alpha,alpha'-trehalose 6-mycolate = alpha,alpha'-trehalose 6,6'-bismycolate + alpha,alpha-trehalose</text>
        <dbReference type="Rhea" id="RHEA:23472"/>
        <dbReference type="ChEBI" id="CHEBI:16551"/>
        <dbReference type="ChEBI" id="CHEBI:18195"/>
        <dbReference type="ChEBI" id="CHEBI:18234"/>
        <dbReference type="EC" id="2.3.1.122"/>
    </reaction>
</comment>
<dbReference type="GO" id="GO:0016787">
    <property type="term" value="F:hydrolase activity"/>
    <property type="evidence" value="ECO:0007669"/>
    <property type="project" value="UniProtKB-KW"/>
</dbReference>
<dbReference type="InterPro" id="IPR029058">
    <property type="entry name" value="AB_hydrolase_fold"/>
</dbReference>
<gene>
    <name evidence="9" type="ORF">GCM10009668_04430</name>
</gene>
<accession>A0ABP4E4W7</accession>
<dbReference type="InterPro" id="IPR050583">
    <property type="entry name" value="Mycobacterial_A85_antigen"/>
</dbReference>
<evidence type="ECO:0000313" key="10">
    <source>
        <dbReference type="Proteomes" id="UP001501581"/>
    </source>
</evidence>
<dbReference type="PROSITE" id="PS51318">
    <property type="entry name" value="TAT"/>
    <property type="match status" value="1"/>
</dbReference>
<name>A0ABP4E4W7_9ACTN</name>
<dbReference type="InterPro" id="IPR000801">
    <property type="entry name" value="Esterase-like"/>
</dbReference>
<reference evidence="10" key="1">
    <citation type="journal article" date="2019" name="Int. J. Syst. Evol. Microbiol.">
        <title>The Global Catalogue of Microorganisms (GCM) 10K type strain sequencing project: providing services to taxonomists for standard genome sequencing and annotation.</title>
        <authorList>
            <consortium name="The Broad Institute Genomics Platform"/>
            <consortium name="The Broad Institute Genome Sequencing Center for Infectious Disease"/>
            <person name="Wu L."/>
            <person name="Ma J."/>
        </authorList>
    </citation>
    <scope>NUCLEOTIDE SEQUENCE [LARGE SCALE GENOMIC DNA]</scope>
    <source>
        <strain evidence="10">JCM 13008</strain>
    </source>
</reference>
<comment type="similarity">
    <text evidence="2">Belongs to the mycobacterial A85 antigen family.</text>
</comment>
<keyword evidence="5" id="KW-0808">Transferase</keyword>
<evidence type="ECO:0000256" key="4">
    <source>
        <dbReference type="ARBA" id="ARBA00013244"/>
    </source>
</evidence>
<keyword evidence="9" id="KW-0378">Hydrolase</keyword>
<dbReference type="SUPFAM" id="SSF53474">
    <property type="entry name" value="alpha/beta-Hydrolases"/>
    <property type="match status" value="1"/>
</dbReference>
<sequence length="272" mass="28524">MVSISRRALLTGGAAVAVTGAVGVGGWVAAPGSVKYRIKEELGLNPDPYVPDVPSGLIQVERVASEAMGEVRLFTAVPDGFGDGAGLPVLVVLHGASASVDDFAGFGFGQFATAIAQEGLPMVLAGTDDGPNGWLPDGVVDPFRMLTDELPGWLAERGFAAERRGLWGWSRGGYGALAFAETHPDWMRALALFSPALHEGDDLVRGLDPLADVPVGIWCGDDDAFLDGAKDVAAHLPRPAEVESYGDGGHTRQYWNGQTMPMLRWAGANLAS</sequence>
<dbReference type="RefSeq" id="WP_343990901.1">
    <property type="nucleotide sequence ID" value="NZ_BAAALG010000002.1"/>
</dbReference>
<dbReference type="EC" id="2.3.1.122" evidence="3"/>
<protein>
    <recommendedName>
        <fullName evidence="7">Acyl-CoA:diacylglycerol acyltransferase</fullName>
        <ecNumber evidence="3">2.3.1.122</ecNumber>
        <ecNumber evidence="4">2.3.1.20</ecNumber>
    </recommendedName>
</protein>
<dbReference type="InterPro" id="IPR006311">
    <property type="entry name" value="TAT_signal"/>
</dbReference>
<evidence type="ECO:0000256" key="3">
    <source>
        <dbReference type="ARBA" id="ARBA00012820"/>
    </source>
</evidence>
<evidence type="ECO:0000256" key="6">
    <source>
        <dbReference type="ARBA" id="ARBA00023315"/>
    </source>
</evidence>